<dbReference type="InterPro" id="IPR005055">
    <property type="entry name" value="A10/PebIII"/>
</dbReference>
<evidence type="ECO:0000313" key="3">
    <source>
        <dbReference type="RefSeq" id="XP_046594042.1"/>
    </source>
</evidence>
<accession>A0ABM3G191</accession>
<evidence type="ECO:0000256" key="1">
    <source>
        <dbReference type="SAM" id="SignalP"/>
    </source>
</evidence>
<organism evidence="2 3">
    <name type="scientific">Neodiprion lecontei</name>
    <name type="common">Redheaded pine sawfly</name>
    <dbReference type="NCBI Taxonomy" id="441921"/>
    <lineage>
        <taxon>Eukaryota</taxon>
        <taxon>Metazoa</taxon>
        <taxon>Ecdysozoa</taxon>
        <taxon>Arthropoda</taxon>
        <taxon>Hexapoda</taxon>
        <taxon>Insecta</taxon>
        <taxon>Pterygota</taxon>
        <taxon>Neoptera</taxon>
        <taxon>Endopterygota</taxon>
        <taxon>Hymenoptera</taxon>
        <taxon>Tenthredinoidea</taxon>
        <taxon>Diprionidae</taxon>
        <taxon>Diprioninae</taxon>
        <taxon>Neodiprion</taxon>
    </lineage>
</organism>
<reference evidence="3" key="1">
    <citation type="submission" date="2025-08" db="UniProtKB">
        <authorList>
            <consortium name="RefSeq"/>
        </authorList>
    </citation>
    <scope>IDENTIFICATION</scope>
    <source>
        <tissue evidence="3">Thorax and Abdomen</tissue>
    </source>
</reference>
<gene>
    <name evidence="3" type="primary">LOC107221750</name>
</gene>
<feature type="chain" id="PRO_5046096650" evidence="1">
    <location>
        <begin position="31"/>
        <end position="136"/>
    </location>
</feature>
<sequence>MHIHCSGMQSTMMVLPALVVVLLTLGSTMSLETYSNKYDNVNVDVILNSDRLLNQYIACVLYNGPCSPDGRYFRTILPDALATNCAKCTDKMKSNVRKMSNHIMKRRPEDWAKFVQKYDIDGKYRESFARFLNEQS</sequence>
<dbReference type="InterPro" id="IPR036682">
    <property type="entry name" value="OS_D_A10/PebIII_sf"/>
</dbReference>
<dbReference type="Pfam" id="PF03392">
    <property type="entry name" value="OS-D"/>
    <property type="match status" value="1"/>
</dbReference>
<feature type="signal peptide" evidence="1">
    <location>
        <begin position="1"/>
        <end position="30"/>
    </location>
</feature>
<dbReference type="Gene3D" id="1.10.2080.10">
    <property type="entry name" value="Insect odorant-binding protein A10/Ejaculatory bulb-specific protein 3"/>
    <property type="match status" value="1"/>
</dbReference>
<dbReference type="PANTHER" id="PTHR11257:SF13">
    <property type="entry name" value="GEO07322P1"/>
    <property type="match status" value="1"/>
</dbReference>
<dbReference type="SUPFAM" id="SSF100910">
    <property type="entry name" value="Chemosensory protein Csp2"/>
    <property type="match status" value="1"/>
</dbReference>
<evidence type="ECO:0000313" key="2">
    <source>
        <dbReference type="Proteomes" id="UP000829291"/>
    </source>
</evidence>
<dbReference type="RefSeq" id="XP_046594042.1">
    <property type="nucleotide sequence ID" value="XM_046738086.1"/>
</dbReference>
<dbReference type="Proteomes" id="UP000829291">
    <property type="component" value="Chromosome 1"/>
</dbReference>
<keyword evidence="1" id="KW-0732">Signal</keyword>
<protein>
    <submittedName>
        <fullName evidence="3">Ejaculatory bulb-specific protein 3 isoform X1</fullName>
    </submittedName>
</protein>
<proteinExistence type="predicted"/>
<dbReference type="GeneID" id="107221750"/>
<name>A0ABM3G191_NEOLC</name>
<dbReference type="PANTHER" id="PTHR11257">
    <property type="entry name" value="CHEMOSENSORY PROTEIN-RELATED"/>
    <property type="match status" value="1"/>
</dbReference>
<keyword evidence="2" id="KW-1185">Reference proteome</keyword>